<name>E3MWB1_CAERE</name>
<evidence type="ECO:0000256" key="6">
    <source>
        <dbReference type="ARBA" id="ARBA00022878"/>
    </source>
</evidence>
<dbReference type="OMA" id="RMDCDLS"/>
<feature type="domain" description="GST N-terminal" evidence="8">
    <location>
        <begin position="2"/>
        <end position="82"/>
    </location>
</feature>
<comment type="cofactor">
    <cofactor evidence="2">
        <name>glutathione</name>
        <dbReference type="ChEBI" id="CHEBI:57925"/>
    </cofactor>
</comment>
<dbReference type="PANTHER" id="PTHR42673">
    <property type="entry name" value="MALEYLACETOACETATE ISOMERASE"/>
    <property type="match status" value="1"/>
</dbReference>
<dbReference type="Gene3D" id="1.20.1050.10">
    <property type="match status" value="1"/>
</dbReference>
<evidence type="ECO:0000256" key="2">
    <source>
        <dbReference type="ARBA" id="ARBA00001955"/>
    </source>
</evidence>
<reference evidence="10" key="1">
    <citation type="submission" date="2007-07" db="EMBL/GenBank/DDBJ databases">
        <title>PCAP assembly of the Caenorhabditis remanei genome.</title>
        <authorList>
            <consortium name="The Caenorhabditis remanei Sequencing Consortium"/>
            <person name="Wilson R.K."/>
        </authorList>
    </citation>
    <scope>NUCLEOTIDE SEQUENCE [LARGE SCALE GENOMIC DNA]</scope>
    <source>
        <strain evidence="10">PB4641</strain>
    </source>
</reference>
<dbReference type="NCBIfam" id="TIGR01262">
    <property type="entry name" value="maiA"/>
    <property type="match status" value="1"/>
</dbReference>
<sequence>MSLPILYSSWSSSCSSRVRIALALKKIDYEYHAVNIRSDEEQKDFFLNNPAKKVPILKINGLTLTESMAIIEYLDEVYPNPPLLPKDAGEKAHARAIAFHISSNIQPLQNLAICRMVDKIKPDYGITWCNHHITYGFDALEELLQKYSGKFCVGDQITVADINLPSIVYNAKFKYNVDMTPYPTISRIAGVLAEIPEFQAAEANRQPDAPKNN</sequence>
<dbReference type="PROSITE" id="PS50404">
    <property type="entry name" value="GST_NTER"/>
    <property type="match status" value="1"/>
</dbReference>
<evidence type="ECO:0000256" key="7">
    <source>
        <dbReference type="ARBA" id="ARBA00023232"/>
    </source>
</evidence>
<dbReference type="SFLD" id="SFLDG00358">
    <property type="entry name" value="Main_(cytGST)"/>
    <property type="match status" value="1"/>
</dbReference>
<evidence type="ECO:0000256" key="4">
    <source>
        <dbReference type="ARBA" id="ARBA00010007"/>
    </source>
</evidence>
<dbReference type="PROSITE" id="PS50405">
    <property type="entry name" value="GST_CTER"/>
    <property type="match status" value="1"/>
</dbReference>
<evidence type="ECO:0000256" key="5">
    <source>
        <dbReference type="ARBA" id="ARBA00013199"/>
    </source>
</evidence>
<dbReference type="FunFam" id="1.20.1050.10:FF:000017">
    <property type="entry name" value="Maleylacetoacetate isomerase"/>
    <property type="match status" value="1"/>
</dbReference>
<dbReference type="SFLD" id="SFLDS00019">
    <property type="entry name" value="Glutathione_Transferase_(cytos"/>
    <property type="match status" value="1"/>
</dbReference>
<dbReference type="OrthoDB" id="202840at2759"/>
<dbReference type="GO" id="GO:0006572">
    <property type="term" value="P:L-tyrosine catabolic process"/>
    <property type="evidence" value="ECO:0007669"/>
    <property type="project" value="UniProtKB-KW"/>
</dbReference>
<evidence type="ECO:0000313" key="10">
    <source>
        <dbReference type="EMBL" id="EFP10535.1"/>
    </source>
</evidence>
<dbReference type="SUPFAM" id="SSF52833">
    <property type="entry name" value="Thioredoxin-like"/>
    <property type="match status" value="1"/>
</dbReference>
<dbReference type="InterPro" id="IPR036282">
    <property type="entry name" value="Glutathione-S-Trfase_C_sf"/>
</dbReference>
<dbReference type="InterPro" id="IPR036249">
    <property type="entry name" value="Thioredoxin-like_sf"/>
</dbReference>
<dbReference type="InParanoid" id="E3MWB1"/>
<dbReference type="InterPro" id="IPR004045">
    <property type="entry name" value="Glutathione_S-Trfase_N"/>
</dbReference>
<dbReference type="GO" id="GO:0005739">
    <property type="term" value="C:mitochondrion"/>
    <property type="evidence" value="ECO:0007669"/>
    <property type="project" value="TreeGrafter"/>
</dbReference>
<proteinExistence type="inferred from homology"/>
<dbReference type="GO" id="GO:0016034">
    <property type="term" value="F:maleylacetoacetate isomerase activity"/>
    <property type="evidence" value="ECO:0007669"/>
    <property type="project" value="UniProtKB-EC"/>
</dbReference>
<dbReference type="Pfam" id="PF02798">
    <property type="entry name" value="GST_N"/>
    <property type="match status" value="1"/>
</dbReference>
<dbReference type="GO" id="GO:0004364">
    <property type="term" value="F:glutathione transferase activity"/>
    <property type="evidence" value="ECO:0007669"/>
    <property type="project" value="TreeGrafter"/>
</dbReference>
<protein>
    <recommendedName>
        <fullName evidence="5">maleylacetoacetate isomerase</fullName>
        <ecNumber evidence="5">5.2.1.2</ecNumber>
    </recommendedName>
</protein>
<dbReference type="PANTHER" id="PTHR42673:SF1">
    <property type="entry name" value="MALEYLACETOACETATE ISOMERASE"/>
    <property type="match status" value="1"/>
</dbReference>
<dbReference type="InterPro" id="IPR034330">
    <property type="entry name" value="GST_Zeta_C"/>
</dbReference>
<dbReference type="FunCoup" id="E3MWB1">
    <property type="interactions" value="1150"/>
</dbReference>
<dbReference type="InterPro" id="IPR005955">
    <property type="entry name" value="GST_Zeta"/>
</dbReference>
<dbReference type="InterPro" id="IPR004046">
    <property type="entry name" value="GST_C"/>
</dbReference>
<dbReference type="AlphaFoldDB" id="E3MWB1"/>
<evidence type="ECO:0000259" key="8">
    <source>
        <dbReference type="PROSITE" id="PS50404"/>
    </source>
</evidence>
<dbReference type="STRING" id="31234.E3MWB1"/>
<evidence type="ECO:0000256" key="3">
    <source>
        <dbReference type="ARBA" id="ARBA00004671"/>
    </source>
</evidence>
<dbReference type="HOGENOM" id="CLU_011226_20_1_1"/>
<accession>E3MWB1</accession>
<dbReference type="EMBL" id="DS268486">
    <property type="protein sequence ID" value="EFP10535.1"/>
    <property type="molecule type" value="Genomic_DNA"/>
</dbReference>
<dbReference type="Proteomes" id="UP000008281">
    <property type="component" value="Unassembled WGS sequence"/>
</dbReference>
<comment type="similarity">
    <text evidence="4">Belongs to the GST superfamily. Zeta family.</text>
</comment>
<dbReference type="InterPro" id="IPR010987">
    <property type="entry name" value="Glutathione-S-Trfase_C-like"/>
</dbReference>
<dbReference type="GO" id="GO:0006559">
    <property type="term" value="P:L-phenylalanine catabolic process"/>
    <property type="evidence" value="ECO:0007669"/>
    <property type="project" value="UniProtKB-UniPathway"/>
</dbReference>
<dbReference type="InterPro" id="IPR040079">
    <property type="entry name" value="Glutathione_S-Trfase"/>
</dbReference>
<organism evidence="11">
    <name type="scientific">Caenorhabditis remanei</name>
    <name type="common">Caenorhabditis vulgaris</name>
    <dbReference type="NCBI Taxonomy" id="31234"/>
    <lineage>
        <taxon>Eukaryota</taxon>
        <taxon>Metazoa</taxon>
        <taxon>Ecdysozoa</taxon>
        <taxon>Nematoda</taxon>
        <taxon>Chromadorea</taxon>
        <taxon>Rhabditida</taxon>
        <taxon>Rhabditina</taxon>
        <taxon>Rhabditomorpha</taxon>
        <taxon>Rhabditoidea</taxon>
        <taxon>Rhabditidae</taxon>
        <taxon>Peloderinae</taxon>
        <taxon>Caenorhabditis</taxon>
    </lineage>
</organism>
<comment type="catalytic activity">
    <reaction evidence="1">
        <text>4-maleylacetoacetate = 4-fumarylacetoacetate</text>
        <dbReference type="Rhea" id="RHEA:14817"/>
        <dbReference type="ChEBI" id="CHEBI:17105"/>
        <dbReference type="ChEBI" id="CHEBI:18034"/>
        <dbReference type="EC" id="5.2.1.2"/>
    </reaction>
</comment>
<feature type="domain" description="GST C-terminal" evidence="9">
    <location>
        <begin position="87"/>
        <end position="211"/>
    </location>
</feature>
<dbReference type="SUPFAM" id="SSF47616">
    <property type="entry name" value="GST C-terminal domain-like"/>
    <property type="match status" value="1"/>
</dbReference>
<dbReference type="eggNOG" id="KOG0868">
    <property type="taxonomic scope" value="Eukaryota"/>
</dbReference>
<comment type="pathway">
    <text evidence="3">Amino-acid degradation; L-phenylalanine degradation; acetoacetate and fumarate from L-phenylalanine: step 5/6.</text>
</comment>
<dbReference type="CDD" id="cd03191">
    <property type="entry name" value="GST_C_Zeta"/>
    <property type="match status" value="1"/>
</dbReference>
<dbReference type="Gene3D" id="3.40.30.10">
    <property type="entry name" value="Glutaredoxin"/>
    <property type="match status" value="1"/>
</dbReference>
<evidence type="ECO:0000313" key="11">
    <source>
        <dbReference type="Proteomes" id="UP000008281"/>
    </source>
</evidence>
<evidence type="ECO:0000256" key="1">
    <source>
        <dbReference type="ARBA" id="ARBA00001622"/>
    </source>
</evidence>
<keyword evidence="6" id="KW-0828">Tyrosine catabolism</keyword>
<dbReference type="EC" id="5.2.1.2" evidence="5"/>
<dbReference type="Pfam" id="PF14497">
    <property type="entry name" value="GST_C_3"/>
    <property type="match status" value="1"/>
</dbReference>
<gene>
    <name evidence="10" type="ORF">CRE_29056</name>
</gene>
<dbReference type="UniPathway" id="UPA00139">
    <property type="reaction ID" value="UER00340"/>
</dbReference>
<dbReference type="GO" id="GO:0006749">
    <property type="term" value="P:glutathione metabolic process"/>
    <property type="evidence" value="ECO:0007669"/>
    <property type="project" value="TreeGrafter"/>
</dbReference>
<keyword evidence="7" id="KW-0585">Phenylalanine catabolism</keyword>
<evidence type="ECO:0000259" key="9">
    <source>
        <dbReference type="PROSITE" id="PS50405"/>
    </source>
</evidence>
<keyword evidence="11" id="KW-1185">Reference proteome</keyword>